<feature type="transmembrane region" description="Helical" evidence="9">
    <location>
        <begin position="114"/>
        <end position="140"/>
    </location>
</feature>
<evidence type="ECO:0000256" key="8">
    <source>
        <dbReference type="ARBA" id="ARBA00023224"/>
    </source>
</evidence>
<dbReference type="InterPro" id="IPR017452">
    <property type="entry name" value="GPCR_Rhodpsn_7TM"/>
</dbReference>
<dbReference type="Proteomes" id="UP000887565">
    <property type="component" value="Unplaced"/>
</dbReference>
<keyword evidence="11" id="KW-1185">Reference proteome</keyword>
<keyword evidence="3 9" id="KW-0812">Transmembrane</keyword>
<evidence type="ECO:0000256" key="6">
    <source>
        <dbReference type="ARBA" id="ARBA00023136"/>
    </source>
</evidence>
<dbReference type="SUPFAM" id="SSF81321">
    <property type="entry name" value="Family A G protein-coupled receptor-like"/>
    <property type="match status" value="1"/>
</dbReference>
<evidence type="ECO:0000313" key="12">
    <source>
        <dbReference type="WBParaSite" id="nRc.2.0.1.t40915-RA"/>
    </source>
</evidence>
<dbReference type="CDD" id="cd00637">
    <property type="entry name" value="7tm_classA_rhodopsin-like"/>
    <property type="match status" value="1"/>
</dbReference>
<organism evidence="11 12">
    <name type="scientific">Romanomermis culicivorax</name>
    <name type="common">Nematode worm</name>
    <dbReference type="NCBI Taxonomy" id="13658"/>
    <lineage>
        <taxon>Eukaryota</taxon>
        <taxon>Metazoa</taxon>
        <taxon>Ecdysozoa</taxon>
        <taxon>Nematoda</taxon>
        <taxon>Enoplea</taxon>
        <taxon>Dorylaimia</taxon>
        <taxon>Mermithida</taxon>
        <taxon>Mermithoidea</taxon>
        <taxon>Mermithidae</taxon>
        <taxon>Romanomermis</taxon>
    </lineage>
</organism>
<dbReference type="PANTHER" id="PTHR24230">
    <property type="entry name" value="G-PROTEIN COUPLED RECEPTOR"/>
    <property type="match status" value="1"/>
</dbReference>
<dbReference type="GO" id="GO:0007218">
    <property type="term" value="P:neuropeptide signaling pathway"/>
    <property type="evidence" value="ECO:0007669"/>
    <property type="project" value="TreeGrafter"/>
</dbReference>
<dbReference type="InterPro" id="IPR000276">
    <property type="entry name" value="GPCR_Rhodpsn"/>
</dbReference>
<evidence type="ECO:0000256" key="7">
    <source>
        <dbReference type="ARBA" id="ARBA00023170"/>
    </source>
</evidence>
<sequence>MVASSGLSINTYSNTSNLLVAANSTASHSVDQSKRLIFICVFGLIALTGFLINLIVIAYVIVKRLYRNFVSSIFIAHLSFTNAVACASLIPMFLTNLNNDNPVFGSRHFCNFQAFVTFTIWPVMYYMTTCIAGVHLLTFARIHYDQLFGLHPAIICTTAWIIGASLGLPCMTNSSIISYDPVYHYCLWRINPSGLKFLAYVILLGIMLPIFFTSYAYVRVLAIFYHAPIVFETLGIFKSRYLIFALLATPLVQVPFFIGRFFDAPSPYAAIIFMFMAFLPSINHSYLYGVSIFMMKEDDMALTSRSHKATYQAPGVVAQEL</sequence>
<evidence type="ECO:0000256" key="9">
    <source>
        <dbReference type="SAM" id="Phobius"/>
    </source>
</evidence>
<feature type="domain" description="G-protein coupled receptors family 1 profile" evidence="10">
    <location>
        <begin position="52"/>
        <end position="221"/>
    </location>
</feature>
<evidence type="ECO:0000256" key="4">
    <source>
        <dbReference type="ARBA" id="ARBA00022989"/>
    </source>
</evidence>
<dbReference type="Gene3D" id="1.20.1070.10">
    <property type="entry name" value="Rhodopsin 7-helix transmembrane proteins"/>
    <property type="match status" value="1"/>
</dbReference>
<feature type="transmembrane region" description="Helical" evidence="9">
    <location>
        <begin position="36"/>
        <end position="62"/>
    </location>
</feature>
<dbReference type="GO" id="GO:0005886">
    <property type="term" value="C:plasma membrane"/>
    <property type="evidence" value="ECO:0007669"/>
    <property type="project" value="UniProtKB-SubCell"/>
</dbReference>
<comment type="subcellular location">
    <subcellularLocation>
        <location evidence="1">Cell membrane</location>
        <topology evidence="1">Multi-pass membrane protein</topology>
    </subcellularLocation>
</comment>
<keyword evidence="6 9" id="KW-0472">Membrane</keyword>
<feature type="transmembrane region" description="Helical" evidence="9">
    <location>
        <begin position="268"/>
        <end position="290"/>
    </location>
</feature>
<dbReference type="PANTHER" id="PTHR24230:SF75">
    <property type="entry name" value="RELAXIN FAMILY PEPTIDE RECEPTOR 3"/>
    <property type="match status" value="1"/>
</dbReference>
<feature type="transmembrane region" description="Helical" evidence="9">
    <location>
        <begin position="74"/>
        <end position="94"/>
    </location>
</feature>
<dbReference type="PROSITE" id="PS50262">
    <property type="entry name" value="G_PROTEIN_RECEP_F1_2"/>
    <property type="match status" value="1"/>
</dbReference>
<keyword evidence="7" id="KW-0675">Receptor</keyword>
<evidence type="ECO:0000256" key="3">
    <source>
        <dbReference type="ARBA" id="ARBA00022692"/>
    </source>
</evidence>
<dbReference type="AlphaFoldDB" id="A0A915KS40"/>
<name>A0A915KS40_ROMCU</name>
<accession>A0A915KS40</accession>
<dbReference type="PRINTS" id="PR00237">
    <property type="entry name" value="GPCRRHODOPSN"/>
</dbReference>
<evidence type="ECO:0000313" key="11">
    <source>
        <dbReference type="Proteomes" id="UP000887565"/>
    </source>
</evidence>
<dbReference type="WBParaSite" id="nRc.2.0.1.t40915-RA">
    <property type="protein sequence ID" value="nRc.2.0.1.t40915-RA"/>
    <property type="gene ID" value="nRc.2.0.1.g40915"/>
</dbReference>
<dbReference type="GO" id="GO:0008528">
    <property type="term" value="F:G protein-coupled peptide receptor activity"/>
    <property type="evidence" value="ECO:0007669"/>
    <property type="project" value="TreeGrafter"/>
</dbReference>
<keyword evidence="2" id="KW-1003">Cell membrane</keyword>
<keyword evidence="5" id="KW-0297">G-protein coupled receptor</keyword>
<proteinExistence type="predicted"/>
<evidence type="ECO:0000259" key="10">
    <source>
        <dbReference type="PROSITE" id="PS50262"/>
    </source>
</evidence>
<protein>
    <submittedName>
        <fullName evidence="12">G-protein coupled receptors family 1 profile domain-containing protein</fullName>
    </submittedName>
</protein>
<feature type="transmembrane region" description="Helical" evidence="9">
    <location>
        <begin position="241"/>
        <end position="262"/>
    </location>
</feature>
<dbReference type="Pfam" id="PF00001">
    <property type="entry name" value="7tm_1"/>
    <property type="match status" value="1"/>
</dbReference>
<evidence type="ECO:0000256" key="5">
    <source>
        <dbReference type="ARBA" id="ARBA00023040"/>
    </source>
</evidence>
<feature type="transmembrane region" description="Helical" evidence="9">
    <location>
        <begin position="152"/>
        <end position="177"/>
    </location>
</feature>
<keyword evidence="4 9" id="KW-1133">Transmembrane helix</keyword>
<dbReference type="OMA" id="NGHIIIY"/>
<evidence type="ECO:0000256" key="1">
    <source>
        <dbReference type="ARBA" id="ARBA00004651"/>
    </source>
</evidence>
<reference evidence="12" key="1">
    <citation type="submission" date="2022-11" db="UniProtKB">
        <authorList>
            <consortium name="WormBaseParasite"/>
        </authorList>
    </citation>
    <scope>IDENTIFICATION</scope>
</reference>
<keyword evidence="8" id="KW-0807">Transducer</keyword>
<feature type="transmembrane region" description="Helical" evidence="9">
    <location>
        <begin position="197"/>
        <end position="220"/>
    </location>
</feature>
<evidence type="ECO:0000256" key="2">
    <source>
        <dbReference type="ARBA" id="ARBA00022475"/>
    </source>
</evidence>